<gene>
    <name evidence="4" type="ORF">CJ255_03175</name>
</gene>
<feature type="transmembrane region" description="Helical" evidence="2">
    <location>
        <begin position="656"/>
        <end position="678"/>
    </location>
</feature>
<dbReference type="InterPro" id="IPR038765">
    <property type="entry name" value="Papain-like_cys_pep_sf"/>
</dbReference>
<dbReference type="RefSeq" id="WP_097642652.1">
    <property type="nucleotide sequence ID" value="NZ_NQWI01000008.1"/>
</dbReference>
<keyword evidence="2" id="KW-0812">Transmembrane</keyword>
<dbReference type="AlphaFoldDB" id="A0A2A6RNT8"/>
<feature type="transmembrane region" description="Helical" evidence="2">
    <location>
        <begin position="47"/>
        <end position="65"/>
    </location>
</feature>
<keyword evidence="2" id="KW-1133">Transmembrane helix</keyword>
<proteinExistence type="predicted"/>
<feature type="transmembrane region" description="Helical" evidence="2">
    <location>
        <begin position="178"/>
        <end position="194"/>
    </location>
</feature>
<name>A0A2A6RNT8_9CHLR</name>
<keyword evidence="2" id="KW-0472">Membrane</keyword>
<dbReference type="PANTHER" id="PTHR42736">
    <property type="entry name" value="PROTEIN-GLUTAMINE GAMMA-GLUTAMYLTRANSFERASE"/>
    <property type="match status" value="1"/>
</dbReference>
<feature type="transmembrane region" description="Helical" evidence="2">
    <location>
        <begin position="72"/>
        <end position="93"/>
    </location>
</feature>
<organism evidence="4 5">
    <name type="scientific">Candidatus Viridilinea mediisalina</name>
    <dbReference type="NCBI Taxonomy" id="2024553"/>
    <lineage>
        <taxon>Bacteria</taxon>
        <taxon>Bacillati</taxon>
        <taxon>Chloroflexota</taxon>
        <taxon>Chloroflexia</taxon>
        <taxon>Chloroflexales</taxon>
        <taxon>Chloroflexineae</taxon>
        <taxon>Oscillochloridaceae</taxon>
        <taxon>Candidatus Viridilinea</taxon>
    </lineage>
</organism>
<evidence type="ECO:0000313" key="4">
    <source>
        <dbReference type="EMBL" id="PDW04529.1"/>
    </source>
</evidence>
<dbReference type="InterPro" id="IPR002931">
    <property type="entry name" value="Transglutaminase-like"/>
</dbReference>
<evidence type="ECO:0000259" key="3">
    <source>
        <dbReference type="SMART" id="SM00460"/>
    </source>
</evidence>
<evidence type="ECO:0000313" key="5">
    <source>
        <dbReference type="Proteomes" id="UP000220527"/>
    </source>
</evidence>
<dbReference type="EMBL" id="NQWI01000008">
    <property type="protein sequence ID" value="PDW04529.1"/>
    <property type="molecule type" value="Genomic_DNA"/>
</dbReference>
<accession>A0A2A6RNT8</accession>
<evidence type="ECO:0000256" key="1">
    <source>
        <dbReference type="SAM" id="MobiDB-lite"/>
    </source>
</evidence>
<dbReference type="SMART" id="SM00460">
    <property type="entry name" value="TGc"/>
    <property type="match status" value="1"/>
</dbReference>
<dbReference type="Pfam" id="PF01841">
    <property type="entry name" value="Transglut_core"/>
    <property type="match status" value="1"/>
</dbReference>
<keyword evidence="5" id="KW-1185">Reference proteome</keyword>
<feature type="transmembrane region" description="Helical" evidence="2">
    <location>
        <begin position="215"/>
        <end position="237"/>
    </location>
</feature>
<dbReference type="SUPFAM" id="SSF54001">
    <property type="entry name" value="Cysteine proteinases"/>
    <property type="match status" value="1"/>
</dbReference>
<dbReference type="InterPro" id="IPR021878">
    <property type="entry name" value="TgpA_N"/>
</dbReference>
<feature type="region of interest" description="Disordered" evidence="1">
    <location>
        <begin position="600"/>
        <end position="624"/>
    </location>
</feature>
<protein>
    <recommendedName>
        <fullName evidence="3">Transglutaminase-like domain-containing protein</fullName>
    </recommendedName>
</protein>
<reference evidence="5" key="1">
    <citation type="submission" date="2017-08" db="EMBL/GenBank/DDBJ databases">
        <authorList>
            <person name="Grouzdev D.S."/>
            <person name="Gaisin V.A."/>
            <person name="Rysina M.S."/>
            <person name="Gorlenko V.M."/>
        </authorList>
    </citation>
    <scope>NUCLEOTIDE SEQUENCE [LARGE SCALE GENOMIC DNA]</scope>
    <source>
        <strain evidence="5">Kir15-3F</strain>
    </source>
</reference>
<dbReference type="Gene3D" id="3.10.620.30">
    <property type="match status" value="1"/>
</dbReference>
<dbReference type="Proteomes" id="UP000220527">
    <property type="component" value="Unassembled WGS sequence"/>
</dbReference>
<evidence type="ECO:0000256" key="2">
    <source>
        <dbReference type="SAM" id="Phobius"/>
    </source>
</evidence>
<comment type="caution">
    <text evidence="4">The sequence shown here is derived from an EMBL/GenBank/DDBJ whole genome shotgun (WGS) entry which is preliminary data.</text>
</comment>
<feature type="transmembrane region" description="Helical" evidence="2">
    <location>
        <begin position="127"/>
        <end position="147"/>
    </location>
</feature>
<dbReference type="OrthoDB" id="9804872at2"/>
<dbReference type="InterPro" id="IPR052901">
    <property type="entry name" value="Bact_TGase-like"/>
</dbReference>
<sequence>MTTTTYPQQRLSRELTVTLPGALLLLLMVSPVVWALAISNWAPGLEVLRPMALLGLLVGIFFARLPQLAGWAAHTFSAALALTWAIQLISPLMDDRLTTWRDQATELLIRTIIWARVINAGGRGEDILLFVFVLCLLVWALSYGSAWMVLRQGWTWRPILLNGFVALINYTYVLPKPTLAFFIFLCAALLLLVYQHVLQRQAFWDAAKIEYPDLLVVRFLTSAAVMVGLLLVLTAMMPGEVSLERATQTWDTLSSPFRTAREGWEDLFSTIHAPPGAGSGAFTTGSAPLGGARQLTTDLVMEVRSTEYEYWRGTAFDRYTGSDWQNTVGEQARAALGAASREQARTLKAADEPIPLRDTLARRQVDQKITLATDRLDDLIMVGGSASSVSIVTQIEHNYLNEGGTLVANYDETALMVSPERLRAGQSYTVTALVSGADVASLRAAGSDYPAWVRERYLQLPDTVSERTYELANRLVDEAGVRTPYDIALLYQSYLRTLTYNEQIPAPPAGADHVDWFLFTQREGYCDYFASAMVVLLRTQGVPARWVRGYAGGEFDAERGVYMVRENVAHSWPEVYFPGFGWERFEPTAASYTNLPQRPLTATFGSDPSEPSIPPSPPEPARDFEELDEGLEPHTAPPAVVVTPHEAPVPAAGLELWRPLAIIGGMVGMLALLWVLVYGRWRYEIRGLSRTRAAYAGMALLASWGGMRQADQSTPLEYGAALAAELPEQRRTIERIVGAYAREQYGGPQRGASGLPSLEEQRALHFALGRRIILRPAAPFGRAGANRDRGRAPRRA</sequence>
<feature type="domain" description="Transglutaminase-like" evidence="3">
    <location>
        <begin position="518"/>
        <end position="589"/>
    </location>
</feature>
<feature type="transmembrane region" description="Helical" evidence="2">
    <location>
        <begin position="21"/>
        <end position="41"/>
    </location>
</feature>
<dbReference type="PANTHER" id="PTHR42736:SF1">
    <property type="entry name" value="PROTEIN-GLUTAMINE GAMMA-GLUTAMYLTRANSFERASE"/>
    <property type="match status" value="1"/>
</dbReference>
<dbReference type="Pfam" id="PF11992">
    <property type="entry name" value="TgpA_N"/>
    <property type="match status" value="1"/>
</dbReference>